<feature type="transmembrane region" description="Helical" evidence="4">
    <location>
        <begin position="99"/>
        <end position="120"/>
    </location>
</feature>
<organism evidence="6 7">
    <name type="scientific">Dyella koreensis</name>
    <dbReference type="NCBI Taxonomy" id="311235"/>
    <lineage>
        <taxon>Bacteria</taxon>
        <taxon>Pseudomonadati</taxon>
        <taxon>Pseudomonadota</taxon>
        <taxon>Gammaproteobacteria</taxon>
        <taxon>Lysobacterales</taxon>
        <taxon>Rhodanobacteraceae</taxon>
        <taxon>Dyella</taxon>
    </lineage>
</organism>
<evidence type="ECO:0000259" key="5">
    <source>
        <dbReference type="PROSITE" id="PS50887"/>
    </source>
</evidence>
<feature type="transmembrane region" description="Helical" evidence="4">
    <location>
        <begin position="228"/>
        <end position="248"/>
    </location>
</feature>
<evidence type="ECO:0000256" key="4">
    <source>
        <dbReference type="SAM" id="Phobius"/>
    </source>
</evidence>
<dbReference type="InterPro" id="IPR043128">
    <property type="entry name" value="Rev_trsase/Diguanyl_cyclase"/>
</dbReference>
<protein>
    <recommendedName>
        <fullName evidence="1">diguanylate cyclase</fullName>
        <ecNumber evidence="1">2.7.7.65</ecNumber>
    </recommendedName>
</protein>
<name>A0ABW8K1K4_9GAMM</name>
<keyword evidence="4" id="KW-0812">Transmembrane</keyword>
<feature type="transmembrane region" description="Helical" evidence="4">
    <location>
        <begin position="260"/>
        <end position="282"/>
    </location>
</feature>
<evidence type="ECO:0000256" key="1">
    <source>
        <dbReference type="ARBA" id="ARBA00012528"/>
    </source>
</evidence>
<dbReference type="PANTHER" id="PTHR45138:SF9">
    <property type="entry name" value="DIGUANYLATE CYCLASE DGCM-RELATED"/>
    <property type="match status" value="1"/>
</dbReference>
<dbReference type="Gene3D" id="3.30.70.270">
    <property type="match status" value="1"/>
</dbReference>
<dbReference type="InterPro" id="IPR050469">
    <property type="entry name" value="Diguanylate_Cyclase"/>
</dbReference>
<dbReference type="InterPro" id="IPR000160">
    <property type="entry name" value="GGDEF_dom"/>
</dbReference>
<feature type="domain" description="GGDEF" evidence="5">
    <location>
        <begin position="361"/>
        <end position="496"/>
    </location>
</feature>
<proteinExistence type="predicted"/>
<dbReference type="NCBIfam" id="TIGR00254">
    <property type="entry name" value="GGDEF"/>
    <property type="match status" value="1"/>
</dbReference>
<sequence>MDPTSSVSGDPVRLTWCVLALLLTQLALACLGVDAQAASPRWVFMAIQVVTLFAVFRRYRQEPAPIAPIWLLLAAAVGMQWIWAATNMLATLIHSEGSFLTNLAVVFSGLYMIPCMFLIARSFDRGEPAAVALVDLALPLIVAALLCTLIFSAMPGGPAATPGSIMLIIDHADAIDFSLAVMAGLRMLGTRSLHKRFFYYAATVFLGINAIAATIYNRVELHGLPPWTGVMIGLAYVALVIVLARPVPPLLRSYRPARRMVQTVTSFAPVVLSLGVLLLAVSVSRFNYPLGMAAAGTSVVLYALRVAIIQSRHQDLQRAAQLSNQRLQQQVGRDPLTGIANRAMLIPRLQAVYAQGAPYGSTCSLLMIDVDHFKLFNDNQGHLAGDVCLTRVAHVLANHPLPPDSLVVRFGGEEFAIVLPHTPPEAAHLVAERLLDAVERLRIPHTHSETGWLTVSIGAAAQHCAEGDPTSLIEAADRALYRAKSAGRNRCEADPTAPSTPACDVS</sequence>
<gene>
    <name evidence="6" type="ORF">ISS97_04135</name>
</gene>
<dbReference type="SMART" id="SM00267">
    <property type="entry name" value="GGDEF"/>
    <property type="match status" value="1"/>
</dbReference>
<keyword evidence="4" id="KW-0472">Membrane</keyword>
<keyword evidence="4" id="KW-1133">Transmembrane helix</keyword>
<keyword evidence="7" id="KW-1185">Reference proteome</keyword>
<reference evidence="6 7" key="1">
    <citation type="submission" date="2020-10" db="EMBL/GenBank/DDBJ databases">
        <title>Phylogeny of dyella-like bacteria.</title>
        <authorList>
            <person name="Fu J."/>
        </authorList>
    </citation>
    <scope>NUCLEOTIDE SEQUENCE [LARGE SCALE GENOMIC DNA]</scope>
    <source>
        <strain evidence="6 7">BB4</strain>
    </source>
</reference>
<dbReference type="Pfam" id="PF00990">
    <property type="entry name" value="GGDEF"/>
    <property type="match status" value="1"/>
</dbReference>
<feature type="transmembrane region" description="Helical" evidence="4">
    <location>
        <begin position="39"/>
        <end position="57"/>
    </location>
</feature>
<dbReference type="InterPro" id="IPR029787">
    <property type="entry name" value="Nucleotide_cyclase"/>
</dbReference>
<comment type="caution">
    <text evidence="6">The sequence shown here is derived from an EMBL/GenBank/DDBJ whole genome shotgun (WGS) entry which is preliminary data.</text>
</comment>
<feature type="transmembrane region" description="Helical" evidence="4">
    <location>
        <begin position="132"/>
        <end position="153"/>
    </location>
</feature>
<feature type="transmembrane region" description="Helical" evidence="4">
    <location>
        <begin position="69"/>
        <end position="93"/>
    </location>
</feature>
<dbReference type="PANTHER" id="PTHR45138">
    <property type="entry name" value="REGULATORY COMPONENTS OF SENSORY TRANSDUCTION SYSTEM"/>
    <property type="match status" value="1"/>
</dbReference>
<feature type="transmembrane region" description="Helical" evidence="4">
    <location>
        <begin position="288"/>
        <end position="308"/>
    </location>
</feature>
<evidence type="ECO:0000313" key="7">
    <source>
        <dbReference type="Proteomes" id="UP001620408"/>
    </source>
</evidence>
<dbReference type="RefSeq" id="WP_379986250.1">
    <property type="nucleotide sequence ID" value="NZ_JADIKD010000007.1"/>
</dbReference>
<feature type="region of interest" description="Disordered" evidence="3">
    <location>
        <begin position="487"/>
        <end position="506"/>
    </location>
</feature>
<dbReference type="CDD" id="cd01949">
    <property type="entry name" value="GGDEF"/>
    <property type="match status" value="1"/>
</dbReference>
<feature type="transmembrane region" description="Helical" evidence="4">
    <location>
        <begin position="165"/>
        <end position="185"/>
    </location>
</feature>
<feature type="transmembrane region" description="Helical" evidence="4">
    <location>
        <begin position="197"/>
        <end position="216"/>
    </location>
</feature>
<evidence type="ECO:0000256" key="3">
    <source>
        <dbReference type="SAM" id="MobiDB-lite"/>
    </source>
</evidence>
<dbReference type="EC" id="2.7.7.65" evidence="1"/>
<evidence type="ECO:0000313" key="6">
    <source>
        <dbReference type="EMBL" id="MFK2916445.1"/>
    </source>
</evidence>
<comment type="catalytic activity">
    <reaction evidence="2">
        <text>2 GTP = 3',3'-c-di-GMP + 2 diphosphate</text>
        <dbReference type="Rhea" id="RHEA:24898"/>
        <dbReference type="ChEBI" id="CHEBI:33019"/>
        <dbReference type="ChEBI" id="CHEBI:37565"/>
        <dbReference type="ChEBI" id="CHEBI:58805"/>
        <dbReference type="EC" id="2.7.7.65"/>
    </reaction>
</comment>
<dbReference type="EMBL" id="JADIKD010000007">
    <property type="protein sequence ID" value="MFK2916445.1"/>
    <property type="molecule type" value="Genomic_DNA"/>
</dbReference>
<dbReference type="PROSITE" id="PS50887">
    <property type="entry name" value="GGDEF"/>
    <property type="match status" value="1"/>
</dbReference>
<evidence type="ECO:0000256" key="2">
    <source>
        <dbReference type="ARBA" id="ARBA00034247"/>
    </source>
</evidence>
<accession>A0ABW8K1K4</accession>
<dbReference type="SUPFAM" id="SSF55073">
    <property type="entry name" value="Nucleotide cyclase"/>
    <property type="match status" value="1"/>
</dbReference>
<dbReference type="Proteomes" id="UP001620408">
    <property type="component" value="Unassembled WGS sequence"/>
</dbReference>